<protein>
    <submittedName>
        <fullName evidence="2">Prion-inhibition and propagation-domain-containing protein</fullName>
    </submittedName>
</protein>
<dbReference type="Pfam" id="PF14479">
    <property type="entry name" value="HeLo"/>
    <property type="match status" value="1"/>
</dbReference>
<dbReference type="PANTHER" id="PTHR37542">
    <property type="entry name" value="HELO DOMAIN-CONTAINING PROTEIN-RELATED"/>
    <property type="match status" value="1"/>
</dbReference>
<dbReference type="SUPFAM" id="SSF56112">
    <property type="entry name" value="Protein kinase-like (PK-like)"/>
    <property type="match status" value="1"/>
</dbReference>
<keyword evidence="2" id="KW-0640">Prion</keyword>
<dbReference type="InterPro" id="IPR029498">
    <property type="entry name" value="HeLo_dom"/>
</dbReference>
<reference evidence="2" key="1">
    <citation type="journal article" date="2023" name="Mol. Phylogenet. Evol.">
        <title>Genome-scale phylogeny and comparative genomics of the fungal order Sordariales.</title>
        <authorList>
            <person name="Hensen N."/>
            <person name="Bonometti L."/>
            <person name="Westerberg I."/>
            <person name="Brannstrom I.O."/>
            <person name="Guillou S."/>
            <person name="Cros-Aarteil S."/>
            <person name="Calhoun S."/>
            <person name="Haridas S."/>
            <person name="Kuo A."/>
            <person name="Mondo S."/>
            <person name="Pangilinan J."/>
            <person name="Riley R."/>
            <person name="LaButti K."/>
            <person name="Andreopoulos B."/>
            <person name="Lipzen A."/>
            <person name="Chen C."/>
            <person name="Yan M."/>
            <person name="Daum C."/>
            <person name="Ng V."/>
            <person name="Clum A."/>
            <person name="Steindorff A."/>
            <person name="Ohm R.A."/>
            <person name="Martin F."/>
            <person name="Silar P."/>
            <person name="Natvig D.O."/>
            <person name="Lalanne C."/>
            <person name="Gautier V."/>
            <person name="Ament-Velasquez S.L."/>
            <person name="Kruys A."/>
            <person name="Hutchinson M.I."/>
            <person name="Powell A.J."/>
            <person name="Barry K."/>
            <person name="Miller A.N."/>
            <person name="Grigoriev I.V."/>
            <person name="Debuchy R."/>
            <person name="Gladieux P."/>
            <person name="Hiltunen Thoren M."/>
            <person name="Johannesson H."/>
        </authorList>
    </citation>
    <scope>NUCLEOTIDE SEQUENCE</scope>
    <source>
        <strain evidence="2">SMH4131-1</strain>
    </source>
</reference>
<dbReference type="AlphaFoldDB" id="A0AAE0I6Z9"/>
<evidence type="ECO:0000313" key="2">
    <source>
        <dbReference type="EMBL" id="KAK3319615.1"/>
    </source>
</evidence>
<gene>
    <name evidence="2" type="ORF">B0T19DRAFT_269650</name>
</gene>
<dbReference type="PANTHER" id="PTHR37542:SF3">
    <property type="entry name" value="PRION-INHIBITION AND PROPAGATION HELO DOMAIN-CONTAINING PROTEIN"/>
    <property type="match status" value="1"/>
</dbReference>
<comment type="caution">
    <text evidence="2">The sequence shown here is derived from an EMBL/GenBank/DDBJ whole genome shotgun (WGS) entry which is preliminary data.</text>
</comment>
<feature type="domain" description="Prion-inhibition and propagation HeLo" evidence="1">
    <location>
        <begin position="6"/>
        <end position="194"/>
    </location>
</feature>
<dbReference type="InterPro" id="IPR011009">
    <property type="entry name" value="Kinase-like_dom_sf"/>
</dbReference>
<keyword evidence="3" id="KW-1185">Reference proteome</keyword>
<dbReference type="EMBL" id="JAUEPO010000006">
    <property type="protein sequence ID" value="KAK3319615.1"/>
    <property type="molecule type" value="Genomic_DNA"/>
</dbReference>
<reference evidence="2" key="2">
    <citation type="submission" date="2023-06" db="EMBL/GenBank/DDBJ databases">
        <authorList>
            <consortium name="Lawrence Berkeley National Laboratory"/>
            <person name="Haridas S."/>
            <person name="Hensen N."/>
            <person name="Bonometti L."/>
            <person name="Westerberg I."/>
            <person name="Brannstrom I.O."/>
            <person name="Guillou S."/>
            <person name="Cros-Aarteil S."/>
            <person name="Calhoun S."/>
            <person name="Kuo A."/>
            <person name="Mondo S."/>
            <person name="Pangilinan J."/>
            <person name="Riley R."/>
            <person name="Labutti K."/>
            <person name="Andreopoulos B."/>
            <person name="Lipzen A."/>
            <person name="Chen C."/>
            <person name="Yanf M."/>
            <person name="Daum C."/>
            <person name="Ng V."/>
            <person name="Clum A."/>
            <person name="Steindorff A."/>
            <person name="Ohm R."/>
            <person name="Martin F."/>
            <person name="Silar P."/>
            <person name="Natvig D."/>
            <person name="Lalanne C."/>
            <person name="Gautier V."/>
            <person name="Ament-Velasquez S.L."/>
            <person name="Kruys A."/>
            <person name="Hutchinson M.I."/>
            <person name="Powell A.J."/>
            <person name="Barry K."/>
            <person name="Miller A.N."/>
            <person name="Grigoriev I.V."/>
            <person name="Debuchy R."/>
            <person name="Gladieux P."/>
            <person name="Thoren M.H."/>
            <person name="Johannesson H."/>
        </authorList>
    </citation>
    <scope>NUCLEOTIDE SEQUENCE</scope>
    <source>
        <strain evidence="2">SMH4131-1</strain>
    </source>
</reference>
<dbReference type="InterPro" id="IPR038305">
    <property type="entry name" value="HeLo_sf"/>
</dbReference>
<keyword evidence="2" id="KW-0034">Amyloid</keyword>
<evidence type="ECO:0000259" key="1">
    <source>
        <dbReference type="Pfam" id="PF14479"/>
    </source>
</evidence>
<proteinExistence type="predicted"/>
<dbReference type="Gene3D" id="1.20.120.1020">
    <property type="entry name" value="Prion-inhibition and propagation, HeLo domain"/>
    <property type="match status" value="1"/>
</dbReference>
<accession>A0AAE0I6Z9</accession>
<name>A0AAE0I6Z9_9PEZI</name>
<organism evidence="2 3">
    <name type="scientific">Cercophora scortea</name>
    <dbReference type="NCBI Taxonomy" id="314031"/>
    <lineage>
        <taxon>Eukaryota</taxon>
        <taxon>Fungi</taxon>
        <taxon>Dikarya</taxon>
        <taxon>Ascomycota</taxon>
        <taxon>Pezizomycotina</taxon>
        <taxon>Sordariomycetes</taxon>
        <taxon>Sordariomycetidae</taxon>
        <taxon>Sordariales</taxon>
        <taxon>Lasiosphaeriaceae</taxon>
        <taxon>Cercophora</taxon>
    </lineage>
</organism>
<evidence type="ECO:0000313" key="3">
    <source>
        <dbReference type="Proteomes" id="UP001286456"/>
    </source>
</evidence>
<dbReference type="Proteomes" id="UP001286456">
    <property type="component" value="Unassembled WGS sequence"/>
</dbReference>
<sequence>MEASAAISVVSFAFQSFQGCVQAFEFFYTAQHIGVDGDLLRTLLEFEKCRLVSWTQTVGVEPNRFRSRRNLNWEMAGMLLEQLRVFLTTADQLKDRYALEVTPESIDEKHSLLIAATAESSGIARLINKLKPGIYTTTGKIIQASNGPVKRLRWATRDRDKLKRFVGEIRGILDNLNLLLDQAERESTATAYEDLIRGVISLSSTTADVGQMIELVDDGPSPSGVTTNNINNNHRQDIKAAAAFKQLRLCMGADKREDEVIPSPSTQVRSLVPILRKLRRTLRPWPGEPELRWSGLEFALYDRRQIVVQWKVTEGPEWDKYEDQMKCLAVLLMSITHDSFRSLRCIGYYPRRDQDAHGIVYEVPADSVDWAAKSLQDLIACIPFAPLARRLEIALALAETVLQLHTAGWMHKNLHSDNIIFLAPRGSTAQAFLRSKPYIVGYDYARPDTAEAAQKYTQQVVGMDLEAELYRHPRARGVKREEALLHHQIGVVEKLRWCRI</sequence>